<gene>
    <name evidence="1" type="ORF">FA95DRAFT_116155</name>
</gene>
<proteinExistence type="predicted"/>
<name>A0ACB8RQ08_9AGAM</name>
<reference evidence="1" key="2">
    <citation type="journal article" date="2022" name="New Phytol.">
        <title>Evolutionary transition to the ectomycorrhizal habit in the genomes of a hyperdiverse lineage of mushroom-forming fungi.</title>
        <authorList>
            <person name="Looney B."/>
            <person name="Miyauchi S."/>
            <person name="Morin E."/>
            <person name="Drula E."/>
            <person name="Courty P.E."/>
            <person name="Kohler A."/>
            <person name="Kuo A."/>
            <person name="LaButti K."/>
            <person name="Pangilinan J."/>
            <person name="Lipzen A."/>
            <person name="Riley R."/>
            <person name="Andreopoulos W."/>
            <person name="He G."/>
            <person name="Johnson J."/>
            <person name="Nolan M."/>
            <person name="Tritt A."/>
            <person name="Barry K.W."/>
            <person name="Grigoriev I.V."/>
            <person name="Nagy L.G."/>
            <person name="Hibbett D."/>
            <person name="Henrissat B."/>
            <person name="Matheny P.B."/>
            <person name="Labbe J."/>
            <person name="Martin F.M."/>
        </authorList>
    </citation>
    <scope>NUCLEOTIDE SEQUENCE</scope>
    <source>
        <strain evidence="1">FP105234-sp</strain>
    </source>
</reference>
<evidence type="ECO:0000313" key="2">
    <source>
        <dbReference type="Proteomes" id="UP000814033"/>
    </source>
</evidence>
<dbReference type="Proteomes" id="UP000814033">
    <property type="component" value="Unassembled WGS sequence"/>
</dbReference>
<sequence length="249" mass="27568">MLVQGHTPEFHLDLSKKKHADPSTSDPLPAFSSRPLLLIKVTGIRVLSIALIAACGISKAILFYQGQSTVPTAFELVSGVLSASLLYWLSLFEAVEPPVLGWLLHDDYAFGIVYFARLVLNTTIDVVKSSGMAYTYARTVRSLIRLVTRLLSYPHEPEASTGQKVMFYLFPVALIFMGSIATTVLDAVIKLARRGRLRHLFILPTAGPKYSSVENGIDVIAEILAMFTAIGVYFWYTVWHVLRSGYSLL</sequence>
<evidence type="ECO:0000313" key="1">
    <source>
        <dbReference type="EMBL" id="KAI0045593.1"/>
    </source>
</evidence>
<accession>A0ACB8RQ08</accession>
<dbReference type="EMBL" id="MU275947">
    <property type="protein sequence ID" value="KAI0045593.1"/>
    <property type="molecule type" value="Genomic_DNA"/>
</dbReference>
<keyword evidence="2" id="KW-1185">Reference proteome</keyword>
<comment type="caution">
    <text evidence="1">The sequence shown here is derived from an EMBL/GenBank/DDBJ whole genome shotgun (WGS) entry which is preliminary data.</text>
</comment>
<reference evidence="1" key="1">
    <citation type="submission" date="2021-02" db="EMBL/GenBank/DDBJ databases">
        <authorList>
            <consortium name="DOE Joint Genome Institute"/>
            <person name="Ahrendt S."/>
            <person name="Looney B.P."/>
            <person name="Miyauchi S."/>
            <person name="Morin E."/>
            <person name="Drula E."/>
            <person name="Courty P.E."/>
            <person name="Chicoki N."/>
            <person name="Fauchery L."/>
            <person name="Kohler A."/>
            <person name="Kuo A."/>
            <person name="Labutti K."/>
            <person name="Pangilinan J."/>
            <person name="Lipzen A."/>
            <person name="Riley R."/>
            <person name="Andreopoulos W."/>
            <person name="He G."/>
            <person name="Johnson J."/>
            <person name="Barry K.W."/>
            <person name="Grigoriev I.V."/>
            <person name="Nagy L."/>
            <person name="Hibbett D."/>
            <person name="Henrissat B."/>
            <person name="Matheny P.B."/>
            <person name="Labbe J."/>
            <person name="Martin F."/>
        </authorList>
    </citation>
    <scope>NUCLEOTIDE SEQUENCE</scope>
    <source>
        <strain evidence="1">FP105234-sp</strain>
    </source>
</reference>
<protein>
    <submittedName>
        <fullName evidence="1">Uncharacterized protein</fullName>
    </submittedName>
</protein>
<organism evidence="1 2">
    <name type="scientific">Auriscalpium vulgare</name>
    <dbReference type="NCBI Taxonomy" id="40419"/>
    <lineage>
        <taxon>Eukaryota</taxon>
        <taxon>Fungi</taxon>
        <taxon>Dikarya</taxon>
        <taxon>Basidiomycota</taxon>
        <taxon>Agaricomycotina</taxon>
        <taxon>Agaricomycetes</taxon>
        <taxon>Russulales</taxon>
        <taxon>Auriscalpiaceae</taxon>
        <taxon>Auriscalpium</taxon>
    </lineage>
</organism>